<keyword evidence="7" id="KW-1185">Reference proteome</keyword>
<keyword evidence="3" id="KW-0372">Hormone</keyword>
<dbReference type="GO" id="GO:0005615">
    <property type="term" value="C:extracellular space"/>
    <property type="evidence" value="ECO:0007669"/>
    <property type="project" value="TreeGrafter"/>
</dbReference>
<keyword evidence="4" id="KW-1015">Disulfide bond</keyword>
<evidence type="ECO:0000256" key="3">
    <source>
        <dbReference type="ARBA" id="ARBA00022702"/>
    </source>
</evidence>
<dbReference type="GO" id="GO:0005179">
    <property type="term" value="F:hormone activity"/>
    <property type="evidence" value="ECO:0007669"/>
    <property type="project" value="UniProtKB-KW"/>
</dbReference>
<organism evidence="6 7">
    <name type="scientific">Heliocybe sulcata</name>
    <dbReference type="NCBI Taxonomy" id="5364"/>
    <lineage>
        <taxon>Eukaryota</taxon>
        <taxon>Fungi</taxon>
        <taxon>Dikarya</taxon>
        <taxon>Basidiomycota</taxon>
        <taxon>Agaricomycotina</taxon>
        <taxon>Agaricomycetes</taxon>
        <taxon>Gloeophyllales</taxon>
        <taxon>Gloeophyllaceae</taxon>
        <taxon>Heliocybe</taxon>
    </lineage>
</organism>
<comment type="subunit">
    <text evidence="2">Homodimer; disulfide-linked.</text>
</comment>
<dbReference type="PANTHER" id="PTHR11245">
    <property type="entry name" value="STANNIOCALCIN"/>
    <property type="match status" value="1"/>
</dbReference>
<evidence type="ECO:0000313" key="6">
    <source>
        <dbReference type="EMBL" id="TFK50704.1"/>
    </source>
</evidence>
<accession>A0A5C3MZE5</accession>
<dbReference type="GO" id="GO:0006874">
    <property type="term" value="P:intracellular calcium ion homeostasis"/>
    <property type="evidence" value="ECO:0007669"/>
    <property type="project" value="TreeGrafter"/>
</dbReference>
<dbReference type="STRING" id="5364.A0A5C3MZE5"/>
<comment type="similarity">
    <text evidence="1">Belongs to the stanniocalcin family.</text>
</comment>
<dbReference type="Proteomes" id="UP000305948">
    <property type="component" value="Unassembled WGS sequence"/>
</dbReference>
<keyword evidence="5" id="KW-0732">Signal</keyword>
<dbReference type="PANTHER" id="PTHR11245:SF6">
    <property type="entry name" value="DUF19 DOMAIN-CONTAINING PROTEIN"/>
    <property type="match status" value="1"/>
</dbReference>
<dbReference type="EMBL" id="ML213513">
    <property type="protein sequence ID" value="TFK50704.1"/>
    <property type="molecule type" value="Genomic_DNA"/>
</dbReference>
<evidence type="ECO:0000256" key="4">
    <source>
        <dbReference type="ARBA" id="ARBA00023157"/>
    </source>
</evidence>
<dbReference type="AlphaFoldDB" id="A0A5C3MZE5"/>
<sequence>MKLTQVTIPLIFLAFPIAEADSLFNSTVPVDCASPPYDSCAFYLECLESRFHCGPDGYPLGYGLKFCTKFSQERSKLTPAGQTWMLNTMHCLQTALVPEATGEVQMTCQELLDTAFDTHAGCYIGSGLCTLNPKDWVAIVDIVRIGTLFGSWDAVKETFEAAGDCAEFIAFATKTAIKRDIKEL</sequence>
<feature type="signal peptide" evidence="5">
    <location>
        <begin position="1"/>
        <end position="20"/>
    </location>
</feature>
<reference evidence="6 7" key="1">
    <citation type="journal article" date="2019" name="Nat. Ecol. Evol.">
        <title>Megaphylogeny resolves global patterns of mushroom evolution.</title>
        <authorList>
            <person name="Varga T."/>
            <person name="Krizsan K."/>
            <person name="Foldi C."/>
            <person name="Dima B."/>
            <person name="Sanchez-Garcia M."/>
            <person name="Sanchez-Ramirez S."/>
            <person name="Szollosi G.J."/>
            <person name="Szarkandi J.G."/>
            <person name="Papp V."/>
            <person name="Albert L."/>
            <person name="Andreopoulos W."/>
            <person name="Angelini C."/>
            <person name="Antonin V."/>
            <person name="Barry K.W."/>
            <person name="Bougher N.L."/>
            <person name="Buchanan P."/>
            <person name="Buyck B."/>
            <person name="Bense V."/>
            <person name="Catcheside P."/>
            <person name="Chovatia M."/>
            <person name="Cooper J."/>
            <person name="Damon W."/>
            <person name="Desjardin D."/>
            <person name="Finy P."/>
            <person name="Geml J."/>
            <person name="Haridas S."/>
            <person name="Hughes K."/>
            <person name="Justo A."/>
            <person name="Karasinski D."/>
            <person name="Kautmanova I."/>
            <person name="Kiss B."/>
            <person name="Kocsube S."/>
            <person name="Kotiranta H."/>
            <person name="LaButti K.M."/>
            <person name="Lechner B.E."/>
            <person name="Liimatainen K."/>
            <person name="Lipzen A."/>
            <person name="Lukacs Z."/>
            <person name="Mihaltcheva S."/>
            <person name="Morgado L.N."/>
            <person name="Niskanen T."/>
            <person name="Noordeloos M.E."/>
            <person name="Ohm R.A."/>
            <person name="Ortiz-Santana B."/>
            <person name="Ovrebo C."/>
            <person name="Racz N."/>
            <person name="Riley R."/>
            <person name="Savchenko A."/>
            <person name="Shiryaev A."/>
            <person name="Soop K."/>
            <person name="Spirin V."/>
            <person name="Szebenyi C."/>
            <person name="Tomsovsky M."/>
            <person name="Tulloss R.E."/>
            <person name="Uehling J."/>
            <person name="Grigoriev I.V."/>
            <person name="Vagvolgyi C."/>
            <person name="Papp T."/>
            <person name="Martin F.M."/>
            <person name="Miettinen O."/>
            <person name="Hibbett D.S."/>
            <person name="Nagy L.G."/>
        </authorList>
    </citation>
    <scope>NUCLEOTIDE SEQUENCE [LARGE SCALE GENOMIC DNA]</scope>
    <source>
        <strain evidence="6 7">OMC1185</strain>
    </source>
</reference>
<evidence type="ECO:0000313" key="7">
    <source>
        <dbReference type="Proteomes" id="UP000305948"/>
    </source>
</evidence>
<evidence type="ECO:0000256" key="1">
    <source>
        <dbReference type="ARBA" id="ARBA00008693"/>
    </source>
</evidence>
<proteinExistence type="inferred from homology"/>
<dbReference type="OrthoDB" id="2251794at2759"/>
<dbReference type="InterPro" id="IPR004978">
    <property type="entry name" value="Stanniocalcin"/>
</dbReference>
<gene>
    <name evidence="6" type="ORF">OE88DRAFT_287234</name>
</gene>
<evidence type="ECO:0000256" key="2">
    <source>
        <dbReference type="ARBA" id="ARBA00011748"/>
    </source>
</evidence>
<name>A0A5C3MZE5_9AGAM</name>
<evidence type="ECO:0000256" key="5">
    <source>
        <dbReference type="SAM" id="SignalP"/>
    </source>
</evidence>
<feature type="chain" id="PRO_5022764829" evidence="5">
    <location>
        <begin position="21"/>
        <end position="184"/>
    </location>
</feature>
<protein>
    <submittedName>
        <fullName evidence="6">Uncharacterized protein</fullName>
    </submittedName>
</protein>